<reference evidence="2" key="1">
    <citation type="submission" date="2015-04" db="UniProtKB">
        <authorList>
            <consortium name="EnsemblPlants"/>
        </authorList>
    </citation>
    <scope>IDENTIFICATION</scope>
</reference>
<protein>
    <submittedName>
        <fullName evidence="2">Uncharacterized protein</fullName>
    </submittedName>
</protein>
<proteinExistence type="predicted"/>
<reference evidence="2" key="2">
    <citation type="submission" date="2018-05" db="EMBL/GenBank/DDBJ databases">
        <title>OpunRS2 (Oryza punctata Reference Sequence Version 2).</title>
        <authorList>
            <person name="Zhang J."/>
            <person name="Kudrna D."/>
            <person name="Lee S."/>
            <person name="Talag J."/>
            <person name="Welchert J."/>
            <person name="Wing R.A."/>
        </authorList>
    </citation>
    <scope>NUCLEOTIDE SEQUENCE [LARGE SCALE GENOMIC DNA]</scope>
</reference>
<dbReference type="Gramene" id="OPUNC01G26920.1">
    <property type="protein sequence ID" value="OPUNC01G26920.1"/>
    <property type="gene ID" value="OPUNC01G26920"/>
</dbReference>
<name>A0A0E0JML1_ORYPU</name>
<keyword evidence="3" id="KW-1185">Reference proteome</keyword>
<evidence type="ECO:0000313" key="3">
    <source>
        <dbReference type="Proteomes" id="UP000026962"/>
    </source>
</evidence>
<evidence type="ECO:0000313" key="2">
    <source>
        <dbReference type="EnsemblPlants" id="OPUNC01G26920.1"/>
    </source>
</evidence>
<dbReference type="Proteomes" id="UP000026962">
    <property type="component" value="Chromosome 1"/>
</dbReference>
<feature type="region of interest" description="Disordered" evidence="1">
    <location>
        <begin position="48"/>
        <end position="76"/>
    </location>
</feature>
<evidence type="ECO:0000256" key="1">
    <source>
        <dbReference type="SAM" id="MobiDB-lite"/>
    </source>
</evidence>
<organism evidence="2">
    <name type="scientific">Oryza punctata</name>
    <name type="common">Red rice</name>
    <dbReference type="NCBI Taxonomy" id="4537"/>
    <lineage>
        <taxon>Eukaryota</taxon>
        <taxon>Viridiplantae</taxon>
        <taxon>Streptophyta</taxon>
        <taxon>Embryophyta</taxon>
        <taxon>Tracheophyta</taxon>
        <taxon>Spermatophyta</taxon>
        <taxon>Magnoliopsida</taxon>
        <taxon>Liliopsida</taxon>
        <taxon>Poales</taxon>
        <taxon>Poaceae</taxon>
        <taxon>BOP clade</taxon>
        <taxon>Oryzoideae</taxon>
        <taxon>Oryzeae</taxon>
        <taxon>Oryzinae</taxon>
        <taxon>Oryza</taxon>
    </lineage>
</organism>
<dbReference type="AlphaFoldDB" id="A0A0E0JML1"/>
<sequence length="179" mass="19168">MGVIAKANRIAWKIRCVVVWLDHTEQILVSHQNPNPRSLKAVAQATTTGAGARTNGEVTADGGMSVQGPTPTPSSHRHRGFLAVFEVVHRGGATTSTLQRGARRKVMPGIDQNYNHLKIASGSMDPSSVPSSPAPLPSSFKLLGIRWEMGNGRGPALRCSLRHCCRGLEASRVSVGDRE</sequence>
<accession>A0A0E0JML1</accession>
<dbReference type="EnsemblPlants" id="OPUNC01G26920.1">
    <property type="protein sequence ID" value="OPUNC01G26920.1"/>
    <property type="gene ID" value="OPUNC01G26920"/>
</dbReference>
<dbReference type="HOGENOM" id="CLU_1505782_0_0_1"/>